<protein>
    <submittedName>
        <fullName evidence="2">Uncharacterized protein</fullName>
    </submittedName>
</protein>
<organism evidence="2 3">
    <name type="scientific">Williamsoniiplasma lucivorax</name>
    <dbReference type="NCBI Taxonomy" id="209274"/>
    <lineage>
        <taxon>Bacteria</taxon>
        <taxon>Bacillati</taxon>
        <taxon>Mycoplasmatota</taxon>
        <taxon>Mollicutes</taxon>
        <taxon>Entomoplasmatales</taxon>
        <taxon>Williamsoniiplasma</taxon>
    </lineage>
</organism>
<comment type="caution">
    <text evidence="2">The sequence shown here is derived from an EMBL/GenBank/DDBJ whole genome shotgun (WGS) entry which is preliminary data.</text>
</comment>
<proteinExistence type="predicted"/>
<evidence type="ECO:0000256" key="1">
    <source>
        <dbReference type="SAM" id="MobiDB-lite"/>
    </source>
</evidence>
<sequence length="86" mass="10058">MSSIVGRKPIRVINYRCQNEDCKSFKNKVIHKSTFVLFECPTCQQKFTGKQVRNNKNRFYSNRPESSPIFSGAKKTKLKDLNKNKK</sequence>
<evidence type="ECO:0000313" key="3">
    <source>
        <dbReference type="Proteomes" id="UP000237865"/>
    </source>
</evidence>
<evidence type="ECO:0000313" key="2">
    <source>
        <dbReference type="EMBL" id="PPE05954.1"/>
    </source>
</evidence>
<dbReference type="AlphaFoldDB" id="A0A2S5RF63"/>
<gene>
    <name evidence="2" type="ORF">ELUCI_v1c02450</name>
</gene>
<keyword evidence="3" id="KW-1185">Reference proteome</keyword>
<dbReference type="EMBL" id="PHNE01000001">
    <property type="protein sequence ID" value="PPE05954.1"/>
    <property type="molecule type" value="Genomic_DNA"/>
</dbReference>
<name>A0A2S5RF63_9MOLU</name>
<reference evidence="2 3" key="1">
    <citation type="submission" date="2017-11" db="EMBL/GenBank/DDBJ databases">
        <title>Genome sequence of Entomoplasma lucivorax PIPN-2 (ATCC 49196).</title>
        <authorList>
            <person name="Lo W.-S."/>
            <person name="Gasparich G.E."/>
            <person name="Kuo C.-H."/>
        </authorList>
    </citation>
    <scope>NUCLEOTIDE SEQUENCE [LARGE SCALE GENOMIC DNA]</scope>
    <source>
        <strain evidence="2 3">PIPN-2</strain>
    </source>
</reference>
<feature type="region of interest" description="Disordered" evidence="1">
    <location>
        <begin position="55"/>
        <end position="86"/>
    </location>
</feature>
<feature type="compositionally biased region" description="Polar residues" evidence="1">
    <location>
        <begin position="55"/>
        <end position="69"/>
    </location>
</feature>
<dbReference type="STRING" id="1399797.GCA_000518285_00899"/>
<dbReference type="Proteomes" id="UP000237865">
    <property type="component" value="Unassembled WGS sequence"/>
</dbReference>
<accession>A0A2S5RF63</accession>